<comment type="caution">
    <text evidence="2">The sequence shown here is derived from an EMBL/GenBank/DDBJ whole genome shotgun (WGS) entry which is preliminary data.</text>
</comment>
<dbReference type="EMBL" id="VWOJ01000001">
    <property type="protein sequence ID" value="KAA5805318.1"/>
    <property type="molecule type" value="Genomic_DNA"/>
</dbReference>
<dbReference type="Gene3D" id="3.40.50.1820">
    <property type="entry name" value="alpha/beta hydrolase"/>
    <property type="match status" value="1"/>
</dbReference>
<keyword evidence="2" id="KW-0378">Hydrolase</keyword>
<accession>A0A5M6ZPZ2</accession>
<dbReference type="PANTHER" id="PTHR12277">
    <property type="entry name" value="ALPHA/BETA HYDROLASE DOMAIN-CONTAINING PROTEIN"/>
    <property type="match status" value="1"/>
</dbReference>
<dbReference type="GO" id="GO:0016787">
    <property type="term" value="F:hydrolase activity"/>
    <property type="evidence" value="ECO:0007669"/>
    <property type="project" value="UniProtKB-KW"/>
</dbReference>
<dbReference type="RefSeq" id="WP_150022350.1">
    <property type="nucleotide sequence ID" value="NZ_VWOJ01000001.1"/>
</dbReference>
<evidence type="ECO:0000259" key="1">
    <source>
        <dbReference type="Pfam" id="PF00561"/>
    </source>
</evidence>
<dbReference type="InterPro" id="IPR029058">
    <property type="entry name" value="AB_hydrolase_fold"/>
</dbReference>
<protein>
    <submittedName>
        <fullName evidence="2">Alpha/beta hydrolase</fullName>
    </submittedName>
</protein>
<dbReference type="Pfam" id="PF00561">
    <property type="entry name" value="Abhydrolase_1"/>
    <property type="match status" value="1"/>
</dbReference>
<dbReference type="PANTHER" id="PTHR12277:SF81">
    <property type="entry name" value="PROTEIN ABHD13"/>
    <property type="match status" value="1"/>
</dbReference>
<reference evidence="2 3" key="1">
    <citation type="submission" date="2019-09" db="EMBL/GenBank/DDBJ databases">
        <authorList>
            <person name="Kevbrin V."/>
            <person name="Grouzdev D.S."/>
        </authorList>
    </citation>
    <scope>NUCLEOTIDE SEQUENCE [LARGE SCALE GENOMIC DNA]</scope>
    <source>
        <strain evidence="2 3">G-192</strain>
    </source>
</reference>
<feature type="domain" description="AB hydrolase-1" evidence="1">
    <location>
        <begin position="71"/>
        <end position="170"/>
    </location>
</feature>
<dbReference type="Proteomes" id="UP000325122">
    <property type="component" value="Unassembled WGS sequence"/>
</dbReference>
<gene>
    <name evidence="2" type="ORF">F1654_04895</name>
</gene>
<dbReference type="InterPro" id="IPR000073">
    <property type="entry name" value="AB_hydrolase_1"/>
</dbReference>
<evidence type="ECO:0000313" key="3">
    <source>
        <dbReference type="Proteomes" id="UP000325122"/>
    </source>
</evidence>
<organism evidence="2 3">
    <name type="scientific">Alkalicaulis satelles</name>
    <dbReference type="NCBI Taxonomy" id="2609175"/>
    <lineage>
        <taxon>Bacteria</taxon>
        <taxon>Pseudomonadati</taxon>
        <taxon>Pseudomonadota</taxon>
        <taxon>Alphaproteobacteria</taxon>
        <taxon>Maricaulales</taxon>
        <taxon>Maricaulaceae</taxon>
        <taxon>Alkalicaulis</taxon>
    </lineage>
</organism>
<sequence>MRLAALILGIAAAGYLAVAALAWAFQAHLIYFPNPAAGEPPQGSPFTAVQVDTEDGETLAAWRAAARPGCPTLLLLHGNAGHVPSSGWLYEQLNRAGAGVLALSWRGYAGSTGTPSEAGLYADAEAGFMALIEDGTPAGEIVVHGFSLGSAPAVRLAADHDFNALILEAPFLSAEAVARESMPFLPVGWLLRDRYRTDEMIADVDMPILIVHGAADTIIPARHSERLAALARAPVTRILIDNAGHNTLAQNGMYETAVWPFLSDRFPDCRFAAEEVEV</sequence>
<name>A0A5M6ZPZ2_9PROT</name>
<dbReference type="SUPFAM" id="SSF53474">
    <property type="entry name" value="alpha/beta-Hydrolases"/>
    <property type="match status" value="1"/>
</dbReference>
<dbReference type="AlphaFoldDB" id="A0A5M6ZPZ2"/>
<keyword evidence="3" id="KW-1185">Reference proteome</keyword>
<proteinExistence type="predicted"/>
<evidence type="ECO:0000313" key="2">
    <source>
        <dbReference type="EMBL" id="KAA5805318.1"/>
    </source>
</evidence>